<keyword evidence="1" id="KW-0858">Xylan degradation</keyword>
<evidence type="ECO:0000313" key="4">
    <source>
        <dbReference type="EMBL" id="TXD68594.1"/>
    </source>
</evidence>
<sequence length="300" mass="35134">MKYIKLFKKGLLWSMGVYIMDEKFNFDVNLKNASKVFNIKKLRTTKEKVHTNADPFLFVKNDWLYLFYESQSIKKAGFIKAYKTQDLDNFIDLGIVLKEDFHLAYPFVFEIDGSPYMIPDSSSAQDIRLYKFEDFPFGLKKSKTLLNGRYWDSSVIYLEGMWYLFTSSEKGMDIFFTPDILTQPLRPHPQNPVCTDAKYERCGGGVVSIDGQLYRLAQDCSEEYGKSLHILKINALDEKDYSEELYRENYLEGSEKWNYNGGHHLSFANFKEKNIIATDGKQNDYFINKMFALYFMAKND</sequence>
<dbReference type="AlphaFoldDB" id="A0A5C6YMH0"/>
<dbReference type="InterPro" id="IPR052176">
    <property type="entry name" value="Glycosyl_Hydrlase_43_Enz"/>
</dbReference>
<dbReference type="PANTHER" id="PTHR43772:SF2">
    <property type="entry name" value="PUTATIVE (AFU_ORTHOLOGUE AFUA_2G04480)-RELATED"/>
    <property type="match status" value="1"/>
</dbReference>
<protein>
    <recommendedName>
        <fullName evidence="3">Glucosamine inositolphosphorylceramide transferase 1 N-terminal domain-containing protein</fullName>
    </recommendedName>
</protein>
<name>A0A5C6YMH0_9FLAO</name>
<evidence type="ECO:0000256" key="1">
    <source>
        <dbReference type="ARBA" id="ARBA00022651"/>
    </source>
</evidence>
<evidence type="ECO:0000259" key="3">
    <source>
        <dbReference type="Pfam" id="PF24793"/>
    </source>
</evidence>
<dbReference type="SUPFAM" id="SSF75005">
    <property type="entry name" value="Arabinanase/levansucrase/invertase"/>
    <property type="match status" value="1"/>
</dbReference>
<dbReference type="RefSeq" id="WP_146743175.1">
    <property type="nucleotide sequence ID" value="NZ_CBCRZQ010000009.1"/>
</dbReference>
<evidence type="ECO:0000313" key="5">
    <source>
        <dbReference type="Proteomes" id="UP000321945"/>
    </source>
</evidence>
<feature type="domain" description="Glucosamine inositolphosphorylceramide transferase 1 N-terminal" evidence="3">
    <location>
        <begin position="46"/>
        <end position="277"/>
    </location>
</feature>
<keyword evidence="5" id="KW-1185">Reference proteome</keyword>
<proteinExistence type="predicted"/>
<accession>A0A5C6YMH0</accession>
<comment type="caution">
    <text evidence="4">The sequence shown here is derived from an EMBL/GenBank/DDBJ whole genome shotgun (WGS) entry which is preliminary data.</text>
</comment>
<dbReference type="EMBL" id="VORU01000010">
    <property type="protein sequence ID" value="TXD68594.1"/>
    <property type="molecule type" value="Genomic_DNA"/>
</dbReference>
<dbReference type="Gene3D" id="2.115.10.20">
    <property type="entry name" value="Glycosyl hydrolase domain, family 43"/>
    <property type="match status" value="1"/>
</dbReference>
<reference evidence="4 5" key="1">
    <citation type="submission" date="2019-08" db="EMBL/GenBank/DDBJ databases">
        <title>Genome of Aequorivita lipolytica Y10-2 (type strain).</title>
        <authorList>
            <person name="Bowman J.P."/>
        </authorList>
    </citation>
    <scope>NUCLEOTIDE SEQUENCE [LARGE SCALE GENOMIC DNA]</scope>
    <source>
        <strain evidence="4 5">Y10-2</strain>
    </source>
</reference>
<dbReference type="GO" id="GO:0045493">
    <property type="term" value="P:xylan catabolic process"/>
    <property type="evidence" value="ECO:0007669"/>
    <property type="project" value="UniProtKB-KW"/>
</dbReference>
<dbReference type="PANTHER" id="PTHR43772">
    <property type="entry name" value="ENDO-1,4-BETA-XYLANASE"/>
    <property type="match status" value="1"/>
</dbReference>
<keyword evidence="2" id="KW-0119">Carbohydrate metabolism</keyword>
<dbReference type="Pfam" id="PF24793">
    <property type="entry name" value="GINT1_N"/>
    <property type="match status" value="1"/>
</dbReference>
<dbReference type="InterPro" id="IPR056442">
    <property type="entry name" value="GINT1_N"/>
</dbReference>
<dbReference type="InterPro" id="IPR023296">
    <property type="entry name" value="Glyco_hydro_beta-prop_sf"/>
</dbReference>
<evidence type="ECO:0000256" key="2">
    <source>
        <dbReference type="ARBA" id="ARBA00023277"/>
    </source>
</evidence>
<dbReference type="OrthoDB" id="3771157at2"/>
<organism evidence="4 5">
    <name type="scientific">Aequorivita lipolytica</name>
    <dbReference type="NCBI Taxonomy" id="153267"/>
    <lineage>
        <taxon>Bacteria</taxon>
        <taxon>Pseudomonadati</taxon>
        <taxon>Bacteroidota</taxon>
        <taxon>Flavobacteriia</taxon>
        <taxon>Flavobacteriales</taxon>
        <taxon>Flavobacteriaceae</taxon>
        <taxon>Aequorivita</taxon>
    </lineage>
</organism>
<gene>
    <name evidence="4" type="ORF">ESV24_11825</name>
</gene>
<dbReference type="Proteomes" id="UP000321945">
    <property type="component" value="Unassembled WGS sequence"/>
</dbReference>
<keyword evidence="1" id="KW-0624">Polysaccharide degradation</keyword>